<evidence type="ECO:0000256" key="1">
    <source>
        <dbReference type="SAM" id="SignalP"/>
    </source>
</evidence>
<comment type="caution">
    <text evidence="2">The sequence shown here is derived from an EMBL/GenBank/DDBJ whole genome shotgun (WGS) entry which is preliminary data.</text>
</comment>
<keyword evidence="3" id="KW-1185">Reference proteome</keyword>
<dbReference type="RefSeq" id="WP_206596775.1">
    <property type="nucleotide sequence ID" value="NZ_JAFKCS010000276.1"/>
</dbReference>
<dbReference type="EMBL" id="JAFKCS010000276">
    <property type="protein sequence ID" value="MBN7822937.1"/>
    <property type="molecule type" value="Genomic_DNA"/>
</dbReference>
<feature type="signal peptide" evidence="1">
    <location>
        <begin position="1"/>
        <end position="23"/>
    </location>
</feature>
<name>A0ABS3D0M8_9ALTE</name>
<dbReference type="Proteomes" id="UP000663992">
    <property type="component" value="Unassembled WGS sequence"/>
</dbReference>
<dbReference type="PROSITE" id="PS51257">
    <property type="entry name" value="PROKAR_LIPOPROTEIN"/>
    <property type="match status" value="1"/>
</dbReference>
<accession>A0ABS3D0M8</accession>
<evidence type="ECO:0008006" key="4">
    <source>
        <dbReference type="Google" id="ProtNLM"/>
    </source>
</evidence>
<evidence type="ECO:0000313" key="2">
    <source>
        <dbReference type="EMBL" id="MBN7822937.1"/>
    </source>
</evidence>
<sequence length="124" mass="13363">MKFLFLAAISALLSACATQIPSANDSTAIITFQNSAGDLLMANKVNGVSVDNGRYFSVSPGNNKLEVLITSGTGQESSYAMFATLEYSDFAADNTYEMRIMDKGFQKSLQLIDRTGSLLSERAL</sequence>
<proteinExistence type="predicted"/>
<reference evidence="2 3" key="1">
    <citation type="submission" date="2021-03" db="EMBL/GenBank/DDBJ databases">
        <title>novel species isolated from a fishpond in China.</title>
        <authorList>
            <person name="Lu H."/>
            <person name="Cai Z."/>
        </authorList>
    </citation>
    <scope>NUCLEOTIDE SEQUENCE [LARGE SCALE GENOMIC DNA]</scope>
    <source>
        <strain evidence="2 3">Y57</strain>
    </source>
</reference>
<gene>
    <name evidence="2" type="ORF">J0A65_23945</name>
</gene>
<evidence type="ECO:0000313" key="3">
    <source>
        <dbReference type="Proteomes" id="UP000663992"/>
    </source>
</evidence>
<protein>
    <recommendedName>
        <fullName evidence="4">Lipoprotein</fullName>
    </recommendedName>
</protein>
<feature type="chain" id="PRO_5045717015" description="Lipoprotein" evidence="1">
    <location>
        <begin position="24"/>
        <end position="124"/>
    </location>
</feature>
<organism evidence="2 3">
    <name type="scientific">Bowmanella yangjiangensis</name>
    <dbReference type="NCBI Taxonomy" id="2811230"/>
    <lineage>
        <taxon>Bacteria</taxon>
        <taxon>Pseudomonadati</taxon>
        <taxon>Pseudomonadota</taxon>
        <taxon>Gammaproteobacteria</taxon>
        <taxon>Alteromonadales</taxon>
        <taxon>Alteromonadaceae</taxon>
        <taxon>Bowmanella</taxon>
    </lineage>
</organism>
<keyword evidence="1" id="KW-0732">Signal</keyword>